<reference evidence="3 4" key="1">
    <citation type="submission" date="2024-12" db="EMBL/GenBank/DDBJ databases">
        <authorList>
            <person name="Hu S."/>
        </authorList>
    </citation>
    <scope>NUCLEOTIDE SEQUENCE [LARGE SCALE GENOMIC DNA]</scope>
    <source>
        <strain evidence="3 4">P-25</strain>
    </source>
</reference>
<dbReference type="Pfam" id="PF19413">
    <property type="entry name" value="YaiO"/>
    <property type="match status" value="1"/>
</dbReference>
<comment type="caution">
    <text evidence="3">The sequence shown here is derived from an EMBL/GenBank/DDBJ whole genome shotgun (WGS) entry which is preliminary data.</text>
</comment>
<proteinExistence type="predicted"/>
<dbReference type="EMBL" id="SRMP02000001">
    <property type="protein sequence ID" value="MFN0290306.1"/>
    <property type="molecule type" value="Genomic_DNA"/>
</dbReference>
<keyword evidence="4" id="KW-1185">Reference proteome</keyword>
<evidence type="ECO:0000256" key="1">
    <source>
        <dbReference type="SAM" id="SignalP"/>
    </source>
</evidence>
<dbReference type="Gene3D" id="1.25.40.10">
    <property type="entry name" value="Tetratricopeptide repeat domain"/>
    <property type="match status" value="1"/>
</dbReference>
<organism evidence="3 4">
    <name type="scientific">Pedobacter helvus</name>
    <dbReference type="NCBI Taxonomy" id="2563444"/>
    <lineage>
        <taxon>Bacteria</taxon>
        <taxon>Pseudomonadati</taxon>
        <taxon>Bacteroidota</taxon>
        <taxon>Sphingobacteriia</taxon>
        <taxon>Sphingobacteriales</taxon>
        <taxon>Sphingobacteriaceae</taxon>
        <taxon>Pedobacter</taxon>
    </lineage>
</organism>
<evidence type="ECO:0000313" key="3">
    <source>
        <dbReference type="EMBL" id="MFN0290306.1"/>
    </source>
</evidence>
<dbReference type="Proteomes" id="UP001517367">
    <property type="component" value="Unassembled WGS sequence"/>
</dbReference>
<evidence type="ECO:0000313" key="4">
    <source>
        <dbReference type="Proteomes" id="UP001517367"/>
    </source>
</evidence>
<dbReference type="InterPro" id="IPR030887">
    <property type="entry name" value="Beta-barrel_YaiO"/>
</dbReference>
<feature type="domain" description="YaiO beta-barrel" evidence="2">
    <location>
        <begin position="182"/>
        <end position="353"/>
    </location>
</feature>
<dbReference type="RefSeq" id="WP_171046894.1">
    <property type="nucleotide sequence ID" value="NZ_SRMP02000001.1"/>
</dbReference>
<dbReference type="NCBIfam" id="TIGR04390">
    <property type="entry name" value="OMP_YaiO_dom"/>
    <property type="match status" value="1"/>
</dbReference>
<sequence length="413" mass="47692">MIRLISFNFCLLLLFTSSIFAQDISNLTADELYNKARELPKDKDSYPKTIKLLKLALEKDQNYADVRLLLGRVYTWNGDLDSARLQLNQVIARGKQIEEAYSAIFDVEFWNQNFGRALDHANQGLLYTPNSTELFIKKAKALSALNQQRQALALLKNYLKDHPQQDSVKNYYDLLRKEYTTNIISLGYEYVYFDKRFDDPWHYTTLDYTRKTSFGPVTGRLIYSNRFNKNGLQGEIDAYPIISKKINAYVGMAFSNAAIFPKFRTGASLYYVFPKNFDAETGFRYLNFDSLQVSLAVIGLGKYVKNWYFNLQSYISISTKIPANAVILSARYYFFDRFNFAGVQIGTGISPDDRVRNINQALNYKSYKLGLSYARDIFTNTSLAANAIWYYEEFAPNIWGNQIGINVTLNKRF</sequence>
<dbReference type="SUPFAM" id="SSF48452">
    <property type="entry name" value="TPR-like"/>
    <property type="match status" value="1"/>
</dbReference>
<keyword evidence="1" id="KW-0732">Signal</keyword>
<protein>
    <submittedName>
        <fullName evidence="3">YaiO family outer membrane beta-barrel protein</fullName>
    </submittedName>
</protein>
<accession>A0ABW9JEZ6</accession>
<feature type="chain" id="PRO_5046324539" evidence="1">
    <location>
        <begin position="22"/>
        <end position="413"/>
    </location>
</feature>
<dbReference type="Pfam" id="PF14559">
    <property type="entry name" value="TPR_19"/>
    <property type="match status" value="1"/>
</dbReference>
<name>A0ABW9JEZ6_9SPHI</name>
<gene>
    <name evidence="3" type="ORF">E5L68_002830</name>
</gene>
<dbReference type="InterPro" id="IPR011990">
    <property type="entry name" value="TPR-like_helical_dom_sf"/>
</dbReference>
<evidence type="ECO:0000259" key="2">
    <source>
        <dbReference type="Pfam" id="PF19413"/>
    </source>
</evidence>
<feature type="signal peptide" evidence="1">
    <location>
        <begin position="1"/>
        <end position="21"/>
    </location>
</feature>